<feature type="domain" description="PD-(D/E)XK nuclease" evidence="1">
    <location>
        <begin position="73"/>
        <end position="204"/>
    </location>
</feature>
<dbReference type="Proteomes" id="UP000629098">
    <property type="component" value="Unassembled WGS sequence"/>
</dbReference>
<reference evidence="2" key="1">
    <citation type="submission" date="2020-09" db="EMBL/GenBank/DDBJ databases">
        <title>Iningainema tapete sp. nov. (Scytonemataceae, Cyanobacteria) from greenhouses in central Florida (USA) produces two types of nodularin with biosynthetic potential for microcystin-LR and anabaenopeptins.</title>
        <authorList>
            <person name="Berthold D.E."/>
            <person name="Lefler F.W."/>
            <person name="Huang I.-S."/>
            <person name="Abdulla H."/>
            <person name="Zimba P.V."/>
            <person name="Laughinghouse H.D. IV."/>
        </authorList>
    </citation>
    <scope>NUCLEOTIDE SEQUENCE</scope>
    <source>
        <strain evidence="2">BLCCT55</strain>
    </source>
</reference>
<dbReference type="EMBL" id="JACXAE010000009">
    <property type="protein sequence ID" value="MBD2770926.1"/>
    <property type="molecule type" value="Genomic_DNA"/>
</dbReference>
<evidence type="ECO:0000313" key="2">
    <source>
        <dbReference type="EMBL" id="MBD2770926.1"/>
    </source>
</evidence>
<gene>
    <name evidence="2" type="ORF">ICL16_02005</name>
</gene>
<evidence type="ECO:0000313" key="3">
    <source>
        <dbReference type="Proteomes" id="UP000629098"/>
    </source>
</evidence>
<keyword evidence="3" id="KW-1185">Reference proteome</keyword>
<dbReference type="Pfam" id="PF20472">
    <property type="entry name" value="PDDEXK_11"/>
    <property type="match status" value="1"/>
</dbReference>
<dbReference type="RefSeq" id="WP_190825202.1">
    <property type="nucleotide sequence ID" value="NZ_CAWPPI010000009.1"/>
</dbReference>
<sequence>MDEHLLENIISCSNCIHCLVIEDSNNKEIYYCLELKMKIPEGEDIGADTNCEYWVVKPELENETTFIQNGGRRANSSGKSSEHIIGCFLEQRGFRVRYRYQLPCQGIWGNDIIVDIFCQGIPRFRNGLILESKWQDSSGSAFQKIPYAIENIKNKYPCETILIIDGEWMRKGVGKNAFEWAKAQIGGKLFAVYTFAEFASWVMKEL</sequence>
<accession>A0A8J7C5K0</accession>
<dbReference type="AlphaFoldDB" id="A0A8J7C5K0"/>
<evidence type="ECO:0000259" key="1">
    <source>
        <dbReference type="Pfam" id="PF20472"/>
    </source>
</evidence>
<protein>
    <recommendedName>
        <fullName evidence="1">PD-(D/E)XK nuclease domain-containing protein</fullName>
    </recommendedName>
</protein>
<proteinExistence type="predicted"/>
<organism evidence="2 3">
    <name type="scientific">Iningainema tapete BLCC-T55</name>
    <dbReference type="NCBI Taxonomy" id="2748662"/>
    <lineage>
        <taxon>Bacteria</taxon>
        <taxon>Bacillati</taxon>
        <taxon>Cyanobacteriota</taxon>
        <taxon>Cyanophyceae</taxon>
        <taxon>Nostocales</taxon>
        <taxon>Scytonemataceae</taxon>
        <taxon>Iningainema tapete</taxon>
    </lineage>
</organism>
<dbReference type="InterPro" id="IPR046821">
    <property type="entry name" value="PDDEXK_11"/>
</dbReference>
<comment type="caution">
    <text evidence="2">The sequence shown here is derived from an EMBL/GenBank/DDBJ whole genome shotgun (WGS) entry which is preliminary data.</text>
</comment>
<name>A0A8J7C5K0_9CYAN</name>